<dbReference type="AlphaFoldDB" id="A0A382V257"/>
<evidence type="ECO:0000313" key="1">
    <source>
        <dbReference type="EMBL" id="SVD40115.1"/>
    </source>
</evidence>
<name>A0A382V257_9ZZZZ</name>
<reference evidence="1" key="1">
    <citation type="submission" date="2018-05" db="EMBL/GenBank/DDBJ databases">
        <authorList>
            <person name="Lanie J.A."/>
            <person name="Ng W.-L."/>
            <person name="Kazmierczak K.M."/>
            <person name="Andrzejewski T.M."/>
            <person name="Davidsen T.M."/>
            <person name="Wayne K.J."/>
            <person name="Tettelin H."/>
            <person name="Glass J.I."/>
            <person name="Rusch D."/>
            <person name="Podicherti R."/>
            <person name="Tsui H.-C.T."/>
            <person name="Winkler M.E."/>
        </authorList>
    </citation>
    <scope>NUCLEOTIDE SEQUENCE</scope>
</reference>
<dbReference type="InterPro" id="IPR029063">
    <property type="entry name" value="SAM-dependent_MTases_sf"/>
</dbReference>
<gene>
    <name evidence="1" type="ORF">METZ01_LOCUS392969</name>
</gene>
<organism evidence="1">
    <name type="scientific">marine metagenome</name>
    <dbReference type="NCBI Taxonomy" id="408172"/>
    <lineage>
        <taxon>unclassified sequences</taxon>
        <taxon>metagenomes</taxon>
        <taxon>ecological metagenomes</taxon>
    </lineage>
</organism>
<dbReference type="InterPro" id="IPR023143">
    <property type="entry name" value="Cyclopro_synthase-like_dom_sf"/>
</dbReference>
<feature type="non-terminal residue" evidence="1">
    <location>
        <position position="1"/>
    </location>
</feature>
<dbReference type="EMBL" id="UINC01148307">
    <property type="protein sequence ID" value="SVD40115.1"/>
    <property type="molecule type" value="Genomic_DNA"/>
</dbReference>
<dbReference type="Gene3D" id="1.10.287.840">
    <property type="entry name" value="Mycolic acid cyclopropane synthase domain like"/>
    <property type="match status" value="1"/>
</dbReference>
<proteinExistence type="predicted"/>
<accession>A0A382V257</accession>
<protein>
    <submittedName>
        <fullName evidence="1">Uncharacterized protein</fullName>
    </submittedName>
</protein>
<dbReference type="SUPFAM" id="SSF53335">
    <property type="entry name" value="S-adenosyl-L-methionine-dependent methyltransferases"/>
    <property type="match status" value="1"/>
</dbReference>
<sequence>RSAADDCGLSEIDFEDLTPHLSEHYSRILAETELWEPTLQRRVSGGYLKNMKEGLSHWVDGGECGYLVWGIFVFRKPIAV</sequence>